<dbReference type="EMBL" id="JAUKTR010000001">
    <property type="protein sequence ID" value="MDO1558499.1"/>
    <property type="molecule type" value="Genomic_DNA"/>
</dbReference>
<dbReference type="Pfam" id="PF00144">
    <property type="entry name" value="Beta-lactamase"/>
    <property type="match status" value="1"/>
</dbReference>
<dbReference type="EC" id="3.1.1.103" evidence="3"/>
<gene>
    <name evidence="3" type="ORF">Q0812_03545</name>
</gene>
<keyword evidence="3" id="KW-0378">Hydrolase</keyword>
<protein>
    <submittedName>
        <fullName evidence="3">Serine hydrolase domain-containing protein</fullName>
        <ecNumber evidence="3">3.1.1.103</ecNumber>
    </submittedName>
</protein>
<dbReference type="Gene3D" id="3.40.710.10">
    <property type="entry name" value="DD-peptidase/beta-lactamase superfamily"/>
    <property type="match status" value="1"/>
</dbReference>
<evidence type="ECO:0000313" key="4">
    <source>
        <dbReference type="Proteomes" id="UP001169063"/>
    </source>
</evidence>
<evidence type="ECO:0000256" key="1">
    <source>
        <dbReference type="SAM" id="SignalP"/>
    </source>
</evidence>
<proteinExistence type="predicted"/>
<organism evidence="3 4">
    <name type="scientific">Peiella sedimenti</name>
    <dbReference type="NCBI Taxonomy" id="3061083"/>
    <lineage>
        <taxon>Bacteria</taxon>
        <taxon>Pseudomonadati</taxon>
        <taxon>Pseudomonadota</taxon>
        <taxon>Alphaproteobacteria</taxon>
        <taxon>Caulobacterales</taxon>
        <taxon>Caulobacteraceae</taxon>
        <taxon>Peiella</taxon>
    </lineage>
</organism>
<name>A0ABT8SKI5_9CAUL</name>
<dbReference type="SUPFAM" id="SSF56601">
    <property type="entry name" value="beta-lactamase/transpeptidase-like"/>
    <property type="match status" value="1"/>
</dbReference>
<feature type="chain" id="PRO_5045527242" evidence="1">
    <location>
        <begin position="25"/>
        <end position="341"/>
    </location>
</feature>
<evidence type="ECO:0000313" key="3">
    <source>
        <dbReference type="EMBL" id="MDO1558499.1"/>
    </source>
</evidence>
<dbReference type="PANTHER" id="PTHR46825">
    <property type="entry name" value="D-ALANYL-D-ALANINE-CARBOXYPEPTIDASE/ENDOPEPTIDASE AMPH"/>
    <property type="match status" value="1"/>
</dbReference>
<feature type="domain" description="Beta-lactamase-related" evidence="2">
    <location>
        <begin position="37"/>
        <end position="334"/>
    </location>
</feature>
<dbReference type="RefSeq" id="WP_302108910.1">
    <property type="nucleotide sequence ID" value="NZ_JAUKTR010000001.1"/>
</dbReference>
<evidence type="ECO:0000259" key="2">
    <source>
        <dbReference type="Pfam" id="PF00144"/>
    </source>
</evidence>
<accession>A0ABT8SKI5</accession>
<sequence length="341" mass="36838">MINRRFLLAAAAASPCALSMGAVARVQEAEPRPFSGSILVKRRDEVLLRRDQGPARLGGDPRIDRDAQFKIASISKTFTATAVLCLSNQGRIDLDAPVTHYLRDAPDSWAAIPVRRLLNHSHGIRDIISLEAFPRLAAEGTSLPEVLALLYAEPLRAAPGSEFRYGNSGAVVAAGLIERLAGLPYEAVLERSLLSPLGLTSTGGLGLADPPPRLVDGLVLAEGRLASARPLNMSVTRGAGSLYSGSDDLHRWVAAVGDEHLLPAEVWRQVLTPEVNEFGLGWMVREMFGQREIGHLGDINGFGSWLARYPEAGVTVSILTNLEGTRVRDLGRRYAEWALSL</sequence>
<dbReference type="Proteomes" id="UP001169063">
    <property type="component" value="Unassembled WGS sequence"/>
</dbReference>
<dbReference type="InterPro" id="IPR001466">
    <property type="entry name" value="Beta-lactam-related"/>
</dbReference>
<keyword evidence="4" id="KW-1185">Reference proteome</keyword>
<comment type="caution">
    <text evidence="3">The sequence shown here is derived from an EMBL/GenBank/DDBJ whole genome shotgun (WGS) entry which is preliminary data.</text>
</comment>
<feature type="signal peptide" evidence="1">
    <location>
        <begin position="1"/>
        <end position="24"/>
    </location>
</feature>
<reference evidence="3" key="1">
    <citation type="submission" date="2023-07" db="EMBL/GenBank/DDBJ databases">
        <title>Brevundimonas soil sp. nov., isolated from the soil of chemical plant.</title>
        <authorList>
            <person name="Wu N."/>
        </authorList>
    </citation>
    <scope>NUCLEOTIDE SEQUENCE</scope>
    <source>
        <strain evidence="3">XZ-24</strain>
    </source>
</reference>
<dbReference type="InterPro" id="IPR012338">
    <property type="entry name" value="Beta-lactam/transpept-like"/>
</dbReference>
<dbReference type="GO" id="GO:0016787">
    <property type="term" value="F:hydrolase activity"/>
    <property type="evidence" value="ECO:0007669"/>
    <property type="project" value="UniProtKB-KW"/>
</dbReference>
<dbReference type="InterPro" id="IPR050491">
    <property type="entry name" value="AmpC-like"/>
</dbReference>
<dbReference type="PANTHER" id="PTHR46825:SF9">
    <property type="entry name" value="BETA-LACTAMASE-RELATED DOMAIN-CONTAINING PROTEIN"/>
    <property type="match status" value="1"/>
</dbReference>
<keyword evidence="1" id="KW-0732">Signal</keyword>